<reference evidence="10 11" key="1">
    <citation type="submission" date="2017-07" db="EMBL/GenBank/DDBJ databases">
        <authorList>
            <person name="Sun Z.S."/>
            <person name="Albrecht U."/>
            <person name="Echele G."/>
            <person name="Lee C.C."/>
        </authorList>
    </citation>
    <scope>NUCLEOTIDE SEQUENCE [LARGE SCALE GENOMIC DNA]</scope>
    <source>
        <strain evidence="10 11">P16-029</strain>
    </source>
</reference>
<feature type="transmembrane region" description="Helical" evidence="7">
    <location>
        <begin position="385"/>
        <end position="408"/>
    </location>
</feature>
<feature type="transmembrane region" description="Helical" evidence="7">
    <location>
        <begin position="248"/>
        <end position="274"/>
    </location>
</feature>
<organism evidence="10 11">
    <name type="scientific">Cutibacterium avidum</name>
    <dbReference type="NCBI Taxonomy" id="33010"/>
    <lineage>
        <taxon>Bacteria</taxon>
        <taxon>Bacillati</taxon>
        <taxon>Actinomycetota</taxon>
        <taxon>Actinomycetes</taxon>
        <taxon>Propionibacteriales</taxon>
        <taxon>Propionibacteriaceae</taxon>
        <taxon>Cutibacterium</taxon>
    </lineage>
</organism>
<feature type="transmembrane region" description="Helical" evidence="7">
    <location>
        <begin position="788"/>
        <end position="808"/>
    </location>
</feature>
<comment type="subcellular location">
    <subcellularLocation>
        <location evidence="1">Cell membrane</location>
        <topology evidence="1">Multi-pass membrane protein</topology>
    </subcellularLocation>
</comment>
<feature type="transmembrane region" description="Helical" evidence="7">
    <location>
        <begin position="301"/>
        <end position="321"/>
    </location>
</feature>
<gene>
    <name evidence="10" type="ORF">CHT91_00860</name>
</gene>
<evidence type="ECO:0000256" key="3">
    <source>
        <dbReference type="ARBA" id="ARBA00022692"/>
    </source>
</evidence>
<keyword evidence="4 7" id="KW-1133">Transmembrane helix</keyword>
<feature type="transmembrane region" description="Helical" evidence="7">
    <location>
        <begin position="471"/>
        <end position="490"/>
    </location>
</feature>
<dbReference type="Proteomes" id="UP000259211">
    <property type="component" value="Unassembled WGS sequence"/>
</dbReference>
<dbReference type="Pfam" id="PF02687">
    <property type="entry name" value="FtsX"/>
    <property type="match status" value="2"/>
</dbReference>
<keyword evidence="3 7" id="KW-0812">Transmembrane</keyword>
<proteinExistence type="inferred from homology"/>
<feature type="domain" description="ABC3 transporter permease C-terminal" evidence="8">
    <location>
        <begin position="698"/>
        <end position="814"/>
    </location>
</feature>
<dbReference type="GO" id="GO:0022857">
    <property type="term" value="F:transmembrane transporter activity"/>
    <property type="evidence" value="ECO:0007669"/>
    <property type="project" value="TreeGrafter"/>
</dbReference>
<dbReference type="PANTHER" id="PTHR30572:SF4">
    <property type="entry name" value="ABC TRANSPORTER PERMEASE YTRF"/>
    <property type="match status" value="1"/>
</dbReference>
<evidence type="ECO:0000256" key="7">
    <source>
        <dbReference type="SAM" id="Phobius"/>
    </source>
</evidence>
<feature type="transmembrane region" description="Helical" evidence="7">
    <location>
        <begin position="414"/>
        <end position="441"/>
    </location>
</feature>
<evidence type="ECO:0000313" key="10">
    <source>
        <dbReference type="EMBL" id="RFT46900.1"/>
    </source>
</evidence>
<feature type="domain" description="MacB-like periplasmic core" evidence="9">
    <location>
        <begin position="17"/>
        <end position="204"/>
    </location>
</feature>
<dbReference type="Pfam" id="PF12704">
    <property type="entry name" value="MacB_PCD"/>
    <property type="match status" value="1"/>
</dbReference>
<comment type="caution">
    <text evidence="10">The sequence shown here is derived from an EMBL/GenBank/DDBJ whole genome shotgun (WGS) entry which is preliminary data.</text>
</comment>
<feature type="transmembrane region" description="Helical" evidence="7">
    <location>
        <begin position="16"/>
        <end position="37"/>
    </location>
</feature>
<comment type="similarity">
    <text evidence="6">Belongs to the ABC-4 integral membrane protein family.</text>
</comment>
<dbReference type="InterPro" id="IPR003838">
    <property type="entry name" value="ABC3_permease_C"/>
</dbReference>
<evidence type="ECO:0000256" key="2">
    <source>
        <dbReference type="ARBA" id="ARBA00022475"/>
    </source>
</evidence>
<dbReference type="EMBL" id="NOWI01000001">
    <property type="protein sequence ID" value="RFT46900.1"/>
    <property type="molecule type" value="Genomic_DNA"/>
</dbReference>
<feature type="transmembrane region" description="Helical" evidence="7">
    <location>
        <begin position="690"/>
        <end position="719"/>
    </location>
</feature>
<evidence type="ECO:0000256" key="6">
    <source>
        <dbReference type="ARBA" id="ARBA00038076"/>
    </source>
</evidence>
<dbReference type="AlphaFoldDB" id="A0A3E2DNG2"/>
<dbReference type="RefSeq" id="WP_065672942.1">
    <property type="nucleotide sequence ID" value="NZ_JAQDJS010000003.1"/>
</dbReference>
<dbReference type="GO" id="GO:0005886">
    <property type="term" value="C:plasma membrane"/>
    <property type="evidence" value="ECO:0007669"/>
    <property type="project" value="UniProtKB-SubCell"/>
</dbReference>
<keyword evidence="5 7" id="KW-0472">Membrane</keyword>
<keyword evidence="2" id="KW-1003">Cell membrane</keyword>
<protein>
    <submittedName>
        <fullName evidence="10">ABC transporter substrate-binding protein</fullName>
    </submittedName>
</protein>
<evidence type="ECO:0000259" key="8">
    <source>
        <dbReference type="Pfam" id="PF02687"/>
    </source>
</evidence>
<feature type="domain" description="ABC3 transporter permease C-terminal" evidence="8">
    <location>
        <begin position="251"/>
        <end position="366"/>
    </location>
</feature>
<name>A0A3E2DNG2_9ACTN</name>
<dbReference type="InterPro" id="IPR050250">
    <property type="entry name" value="Macrolide_Exporter_MacB"/>
</dbReference>
<dbReference type="PANTHER" id="PTHR30572">
    <property type="entry name" value="MEMBRANE COMPONENT OF TRANSPORTER-RELATED"/>
    <property type="match status" value="1"/>
</dbReference>
<feature type="transmembrane region" description="Helical" evidence="7">
    <location>
        <begin position="341"/>
        <end position="364"/>
    </location>
</feature>
<evidence type="ECO:0000313" key="11">
    <source>
        <dbReference type="Proteomes" id="UP000259211"/>
    </source>
</evidence>
<evidence type="ECO:0000256" key="1">
    <source>
        <dbReference type="ARBA" id="ARBA00004651"/>
    </source>
</evidence>
<dbReference type="InterPro" id="IPR025857">
    <property type="entry name" value="MacB_PCD"/>
</dbReference>
<sequence length="825" mass="87542">MFTEALRELRQHPGRMAATLIAIAVSVGFLVGISMFVRTQGVALGKEQAVATSKADAVVYSADTETNPKDITQGIRDTPGVRTVDIVQSTTMAASHGQDSTMIDVHKTPAEPFRWSSVTSGNWPSGPGQIALSKAAAENLHVSVGDTVDITGKNIKVVGITDDADALQTAPAYSSEDVSQFFDTWIVKAKDGTTPQQLVTNLEKTLPTVKGAPKFNTGEEYGSTIETATDHQKKTVTDLAQGFDVTKYLLMVFGAIALLVGAIIITTTFLILLAQRRRQIGLMRAVGASSGQVRKRVLGEAILLGVIGSALGVVLGILLTVAGTAYTGALAFGLEWPWKDIVIEFFIGIVITVLAAFLPALRATRVAPLEALRPVPTVEQKRRVGLARIIICSLLTVIGVITSVVAITGHGNGIIGWALLSAACLSLAFLIATPLYVPWLIKGFGFLLRPLGPTARLSTSNATRNPTRTSLTAVALMLAIGLSVTLQVGISTTRTTVMDQIDEHYPIDITFTNSPSHDPNSDEPKVGTLDPSAIKSVQNLPNVKDSVILKGGFVETDVSPQTHIVSADKDKIAKVAPSIAKEMKPGVALMSSMGNSPKTMDFSSSKGKVSLKVKEVNGLPYNDILVTEKDMNKIVPSVGDQAAWVHLEDRSNLASVLTVMISSSTNIDSQHMDVGGGALIGGIVELILKALLIVMTALLGVAVLIALIGVANTLSLSVLERRHESALLRAMGMQRRGLRLMLLYESIQVGMVGVIVGMVAGFYFAWLGIRSIFRVASDTIPVHFSIDWPWTLGLIAICLAAACLASVLPGRRAAMAAPTEALADE</sequence>
<evidence type="ECO:0000256" key="5">
    <source>
        <dbReference type="ARBA" id="ARBA00023136"/>
    </source>
</evidence>
<accession>A0A3E2DNG2</accession>
<evidence type="ECO:0000256" key="4">
    <source>
        <dbReference type="ARBA" id="ARBA00022989"/>
    </source>
</evidence>
<evidence type="ECO:0000259" key="9">
    <source>
        <dbReference type="Pfam" id="PF12704"/>
    </source>
</evidence>
<feature type="transmembrane region" description="Helical" evidence="7">
    <location>
        <begin position="740"/>
        <end position="768"/>
    </location>
</feature>